<dbReference type="Gene3D" id="3.20.20.80">
    <property type="entry name" value="Glycosidases"/>
    <property type="match status" value="1"/>
</dbReference>
<feature type="signal peptide" evidence="1">
    <location>
        <begin position="1"/>
        <end position="21"/>
    </location>
</feature>
<evidence type="ECO:0000256" key="1">
    <source>
        <dbReference type="SAM" id="SignalP"/>
    </source>
</evidence>
<proteinExistence type="predicted"/>
<gene>
    <name evidence="3" type="ORF">J5V48_08390</name>
</gene>
<dbReference type="RefSeq" id="WP_219938136.1">
    <property type="nucleotide sequence ID" value="NZ_JAGFNY010000035.1"/>
</dbReference>
<organism evidence="3 4">
    <name type="scientific">Succinivibrio faecicola</name>
    <dbReference type="NCBI Taxonomy" id="2820300"/>
    <lineage>
        <taxon>Bacteria</taxon>
        <taxon>Pseudomonadati</taxon>
        <taxon>Pseudomonadota</taxon>
        <taxon>Gammaproteobacteria</taxon>
        <taxon>Aeromonadales</taxon>
        <taxon>Succinivibrionaceae</taxon>
        <taxon>Succinivibrio</taxon>
    </lineage>
</organism>
<dbReference type="Proteomes" id="UP000731465">
    <property type="component" value="Unassembled WGS sequence"/>
</dbReference>
<keyword evidence="1" id="KW-0732">Signal</keyword>
<dbReference type="CDD" id="cd00551">
    <property type="entry name" value="AmyAc_family"/>
    <property type="match status" value="1"/>
</dbReference>
<dbReference type="GO" id="GO:0016798">
    <property type="term" value="F:hydrolase activity, acting on glycosyl bonds"/>
    <property type="evidence" value="ECO:0007669"/>
    <property type="project" value="UniProtKB-KW"/>
</dbReference>
<dbReference type="SUPFAM" id="SSF51445">
    <property type="entry name" value="(Trans)glycosidases"/>
    <property type="match status" value="1"/>
</dbReference>
<keyword evidence="4" id="KW-1185">Reference proteome</keyword>
<dbReference type="PANTHER" id="PTHR10357:SF228">
    <property type="entry name" value="PUTATIVE-RELATED"/>
    <property type="match status" value="1"/>
</dbReference>
<evidence type="ECO:0000313" key="3">
    <source>
        <dbReference type="EMBL" id="MBW7570911.1"/>
    </source>
</evidence>
<dbReference type="InterPro" id="IPR017853">
    <property type="entry name" value="GH"/>
</dbReference>
<feature type="chain" id="PRO_5046308310" evidence="1">
    <location>
        <begin position="22"/>
        <end position="545"/>
    </location>
</feature>
<evidence type="ECO:0000313" key="4">
    <source>
        <dbReference type="Proteomes" id="UP000731465"/>
    </source>
</evidence>
<dbReference type="SMART" id="SM00642">
    <property type="entry name" value="Aamy"/>
    <property type="match status" value="1"/>
</dbReference>
<reference evidence="3 4" key="1">
    <citation type="submission" date="2021-03" db="EMBL/GenBank/DDBJ databases">
        <title>Succinivibrio sp. nov. isolated from feces of cow.</title>
        <authorList>
            <person name="Choi J.-Y."/>
        </authorList>
    </citation>
    <scope>NUCLEOTIDE SEQUENCE [LARGE SCALE GENOMIC DNA]</scope>
    <source>
        <strain evidence="3 4">AGMB01872</strain>
    </source>
</reference>
<protein>
    <submittedName>
        <fullName evidence="3">Glycosidase</fullName>
    </submittedName>
</protein>
<accession>A0ABS7DHZ3</accession>
<keyword evidence="3" id="KW-0378">Hydrolase</keyword>
<dbReference type="Pfam" id="PF00128">
    <property type="entry name" value="Alpha-amylase"/>
    <property type="match status" value="2"/>
</dbReference>
<evidence type="ECO:0000259" key="2">
    <source>
        <dbReference type="SMART" id="SM00642"/>
    </source>
</evidence>
<dbReference type="PANTHER" id="PTHR10357">
    <property type="entry name" value="ALPHA-AMYLASE FAMILY MEMBER"/>
    <property type="match status" value="1"/>
</dbReference>
<dbReference type="EMBL" id="JAGFNY010000035">
    <property type="protein sequence ID" value="MBW7570911.1"/>
    <property type="molecule type" value="Genomic_DNA"/>
</dbReference>
<dbReference type="InterPro" id="IPR006047">
    <property type="entry name" value="GH13_cat_dom"/>
</dbReference>
<name>A0ABS7DHZ3_9GAMM</name>
<sequence length="545" mass="62331">MKRLSTIYLSLALLCTSCTNSSSNNFDTVNLTSQEPIFDYLAAYKEQIGTVKKHTDLRIYQIMVESFQDGDPNRNYDVGYGPSSHKGDLRGVLNSLDYIKSLNMNAIWLTPIFESAPSDKDKSKLDATGYYTRNYYKIDRNFGDENTLKELVDKAHEKGIYVILDGVFGHFRDDLVNTSPKGNKISTTDKCIGSNNSFYPPVAHTLCTDFNDGGKSLEYFKELVEYYIETYKIDGFRLDQAYQIPVENLSILRKTIEDVSKKVEYTNYEGKSVHPLGYVVGEIWSDNPTIVSTGYGDNENIGLYSNFDFALRYGLVQTLATEEWGKQVHVARNIRDLMKYDEINFPSHAMPNFMITNHDLVRFGDLIQRAGLQDSYWQRIHLALSFLALVPSGPITNYYGEEIGQEVPDFDKKISVMDFYDDHVSRDNGKISGFTQQEEKTKDLFSYLMKIRSEHDSISNGKLLLLKANSDIFAVKKTHSNDSDFIYVMNISNENKLISISKDIADKKKYERLITKKEKILQASEDGYIQFILEPLSFDVIRNTD</sequence>
<comment type="caution">
    <text evidence="3">The sequence shown here is derived from an EMBL/GenBank/DDBJ whole genome shotgun (WGS) entry which is preliminary data.</text>
</comment>
<feature type="domain" description="Glycosyl hydrolase family 13 catalytic" evidence="2">
    <location>
        <begin position="61"/>
        <end position="430"/>
    </location>
</feature>
<keyword evidence="3" id="KW-0326">Glycosidase</keyword>